<evidence type="ECO:0000313" key="2">
    <source>
        <dbReference type="Proteomes" id="UP001162001"/>
    </source>
</evidence>
<gene>
    <name evidence="1" type="ORF">Fadolivirus_1_985</name>
</gene>
<sequence length="249" mass="27489">MTTVYNFRVWCNADAKYETTWAEIEPTKCPVNTNHTIDMSKTTIMDTINPNLVSIKDEIVPTGGNYQGTTVIIDAPPNSTAVKDISWPFQVTVYNIYFSTKSTHEGTILNVYGVPIYPVGAIIAPVTIGSNKIKVSSTALIYLQLGYLMTITDGINSDDLGMVLGIDKPTSTITTEKTSTHTYSPFSPTYVKMCVHRLKDFVIGPEGKYTIGKIKTYGAPIPPGLIIRTVYENTTNNPLKLHAVIEYTY</sequence>
<proteinExistence type="predicted"/>
<organism evidence="1 2">
    <name type="scientific">Fadolivirus FV1/VV64</name>
    <dbReference type="NCBI Taxonomy" id="3070911"/>
    <lineage>
        <taxon>Viruses</taxon>
        <taxon>Varidnaviria</taxon>
        <taxon>Bamfordvirae</taxon>
        <taxon>Nucleocytoviricota</taxon>
        <taxon>Megaviricetes</taxon>
        <taxon>Imitervirales</taxon>
        <taxon>Mimiviridae</taxon>
        <taxon>Klosneuvirinae</taxon>
        <taxon>Fadolivirus</taxon>
        <taxon>Fadolivirus algeromassiliense</taxon>
    </lineage>
</organism>
<name>A0A7D3QUV4_9VIRU</name>
<accession>A0A7D3QUV4</accession>
<reference evidence="1 2" key="1">
    <citation type="submission" date="2020-04" db="EMBL/GenBank/DDBJ databases">
        <title>Advantages and limits of metagenomic assembly and binning of a giant virus.</title>
        <authorList>
            <person name="Schulz F."/>
            <person name="Andreani J."/>
            <person name="Francis R."/>
            <person name="Boudjemaa H."/>
            <person name="Bou Khalil J.Y."/>
            <person name="Lee J."/>
            <person name="La Scola B."/>
            <person name="Woyke T."/>
        </authorList>
    </citation>
    <scope>NUCLEOTIDE SEQUENCE [LARGE SCALE GENOMIC DNA]</scope>
    <source>
        <strain evidence="1 2">FV1/VV64</strain>
    </source>
</reference>
<dbReference type="EMBL" id="MT418680">
    <property type="protein sequence ID" value="QKF94443.1"/>
    <property type="molecule type" value="Genomic_DNA"/>
</dbReference>
<protein>
    <submittedName>
        <fullName evidence="1">Uncharacterized protein</fullName>
    </submittedName>
</protein>
<evidence type="ECO:0000313" key="1">
    <source>
        <dbReference type="EMBL" id="QKF94443.1"/>
    </source>
</evidence>
<dbReference type="Proteomes" id="UP001162001">
    <property type="component" value="Segment"/>
</dbReference>
<keyword evidence="2" id="KW-1185">Reference proteome</keyword>